<dbReference type="Pfam" id="PF13610">
    <property type="entry name" value="DDE_Tnp_IS240"/>
    <property type="match status" value="1"/>
</dbReference>
<gene>
    <name evidence="5" type="ORF">EWV80_00190</name>
</gene>
<dbReference type="InterPro" id="IPR032874">
    <property type="entry name" value="DDE_dom"/>
</dbReference>
<dbReference type="GO" id="GO:0032196">
    <property type="term" value="P:transposition"/>
    <property type="evidence" value="ECO:0007669"/>
    <property type="project" value="UniProtKB-KW"/>
</dbReference>
<dbReference type="InterPro" id="IPR012337">
    <property type="entry name" value="RNaseH-like_sf"/>
</dbReference>
<evidence type="ECO:0000256" key="1">
    <source>
        <dbReference type="ARBA" id="ARBA00022578"/>
    </source>
</evidence>
<dbReference type="GO" id="GO:0015074">
    <property type="term" value="P:DNA integration"/>
    <property type="evidence" value="ECO:0007669"/>
    <property type="project" value="InterPro"/>
</dbReference>
<reference evidence="5 6" key="1">
    <citation type="submission" date="2019-01" db="EMBL/GenBank/DDBJ databases">
        <title>Coherence of Microcystis species and biogeography revealed through population genomics.</title>
        <authorList>
            <person name="Perez-Carrascal O.M."/>
            <person name="Terrat Y."/>
            <person name="Giani A."/>
            <person name="Fortin N."/>
            <person name="Tromas N."/>
            <person name="Shapiro B.J."/>
        </authorList>
    </citation>
    <scope>NUCLEOTIDE SEQUENCE [LARGE SCALE GENOMIC DNA]</scope>
    <source>
        <strain evidence="5">Ma_QC_B_20070730_S2</strain>
    </source>
</reference>
<dbReference type="PANTHER" id="PTHR35528">
    <property type="entry name" value="BLL1675 PROTEIN"/>
    <property type="match status" value="1"/>
</dbReference>
<dbReference type="SUPFAM" id="SSF53098">
    <property type="entry name" value="Ribonuclease H-like"/>
    <property type="match status" value="1"/>
</dbReference>
<keyword evidence="1" id="KW-0815">Transposition</keyword>
<dbReference type="InterPro" id="IPR001584">
    <property type="entry name" value="Integrase_cat-core"/>
</dbReference>
<protein>
    <submittedName>
        <fullName evidence="5">IS6 family transposase</fullName>
    </submittedName>
</protein>
<dbReference type="EMBL" id="SFBK01000005">
    <property type="protein sequence ID" value="TRU31727.1"/>
    <property type="molecule type" value="Genomic_DNA"/>
</dbReference>
<evidence type="ECO:0000313" key="5">
    <source>
        <dbReference type="EMBL" id="TRU31727.1"/>
    </source>
</evidence>
<dbReference type="PANTHER" id="PTHR35528:SF3">
    <property type="entry name" value="BLL1675 PROTEIN"/>
    <property type="match status" value="1"/>
</dbReference>
<evidence type="ECO:0000259" key="4">
    <source>
        <dbReference type="PROSITE" id="PS50994"/>
    </source>
</evidence>
<evidence type="ECO:0000256" key="2">
    <source>
        <dbReference type="ARBA" id="ARBA00023125"/>
    </source>
</evidence>
<dbReference type="InterPro" id="IPR047930">
    <property type="entry name" value="Transpos_IS6"/>
</dbReference>
<dbReference type="GO" id="GO:0006310">
    <property type="term" value="P:DNA recombination"/>
    <property type="evidence" value="ECO:0007669"/>
    <property type="project" value="UniProtKB-KW"/>
</dbReference>
<accession>A0A552EB75</accession>
<keyword evidence="3" id="KW-0233">DNA recombination</keyword>
<organism evidence="5 6">
    <name type="scientific">Microcystis aeruginosa Ma_QC_B_20070730_S2</name>
    <dbReference type="NCBI Taxonomy" id="2486256"/>
    <lineage>
        <taxon>Bacteria</taxon>
        <taxon>Bacillati</taxon>
        <taxon>Cyanobacteriota</taxon>
        <taxon>Cyanophyceae</taxon>
        <taxon>Oscillatoriophycideae</taxon>
        <taxon>Chroococcales</taxon>
        <taxon>Microcystaceae</taxon>
        <taxon>Microcystis</taxon>
    </lineage>
</organism>
<feature type="domain" description="Integrase catalytic" evidence="4">
    <location>
        <begin position="63"/>
        <end position="226"/>
    </location>
</feature>
<dbReference type="GO" id="GO:0003677">
    <property type="term" value="F:DNA binding"/>
    <property type="evidence" value="ECO:0007669"/>
    <property type="project" value="UniProtKB-KW"/>
</dbReference>
<evidence type="ECO:0000313" key="6">
    <source>
        <dbReference type="Proteomes" id="UP000320551"/>
    </source>
</evidence>
<dbReference type="AlphaFoldDB" id="A0A552EB75"/>
<dbReference type="NCBIfam" id="NF033587">
    <property type="entry name" value="transpos_IS6"/>
    <property type="match status" value="1"/>
</dbReference>
<name>A0A552EB75_MICAE</name>
<dbReference type="Proteomes" id="UP000320551">
    <property type="component" value="Unassembled WGS sequence"/>
</dbReference>
<comment type="caution">
    <text evidence="5">The sequence shown here is derived from an EMBL/GenBank/DDBJ whole genome shotgun (WGS) entry which is preliminary data.</text>
</comment>
<proteinExistence type="predicted"/>
<dbReference type="PROSITE" id="PS50994">
    <property type="entry name" value="INTEGRASE"/>
    <property type="match status" value="1"/>
</dbReference>
<evidence type="ECO:0000256" key="3">
    <source>
        <dbReference type="ARBA" id="ARBA00023172"/>
    </source>
</evidence>
<keyword evidence="2" id="KW-0238">DNA-binding</keyword>
<sequence>MTQKDPFKWKHYQKEIILLCVRWYLRYSLSYRDLEEMMLERGIEVDHTTIYRWVQQLAPEIDKRTRPFLKPTNDSWKVDETYIKVKGKWKYLYRAIDSEGNTLEFMLSARRDHEAAMRFFKKVLKAKHNKQPRVINVDKNAAYPPAIEKLKEKKILDNDSELRAIKYLNNRIEQDHRFIKRRVNPGLGFHSFNTARRTLAGYEIMNAIRKGQVNNTKKGDILAQNKFISSLFETIA</sequence>
<dbReference type="InterPro" id="IPR052183">
    <property type="entry name" value="IS_Transposase"/>
</dbReference>